<evidence type="ECO:0000313" key="2">
    <source>
        <dbReference type="Proteomes" id="UP000507470"/>
    </source>
</evidence>
<reference evidence="1 2" key="1">
    <citation type="submission" date="2020-06" db="EMBL/GenBank/DDBJ databases">
        <authorList>
            <person name="Li R."/>
            <person name="Bekaert M."/>
        </authorList>
    </citation>
    <scope>NUCLEOTIDE SEQUENCE [LARGE SCALE GENOMIC DNA]</scope>
    <source>
        <strain evidence="2">wild</strain>
    </source>
</reference>
<dbReference type="OrthoDB" id="6159521at2759"/>
<gene>
    <name evidence="1" type="ORF">MCOR_58009</name>
</gene>
<name>A0A6J8F0M6_MYTCO</name>
<sequence length="322" mass="36958">MDKQQKQRTIENEKKWKHFLSSVKRVHNVQSNNVCISTKNNTKCLANIFANKLLERKGGIIEISGSKDTMQIYKHLNVEEPQTKRQNMAFYDGSQMGMSRADTWPKERYKYTEINISGIESARRQLNFETTKTIVCDSSDEEMSPSILETIPSEKFGYHWKSHPRYDIPNDKDLSPSKKIKFGKELFADSTTESQTEQATGSLKKSEVVNVEINRKIDRVANPTSIKSDIDNSYREPVRKIEKPTDFSEALEDVVMDSSIEPASFRLEAVQDENMKRKEEDKEDNTPATLKVSAGDLFVISTNLLKLIVSEIEMKIFQSQKI</sequence>
<keyword evidence="2" id="KW-1185">Reference proteome</keyword>
<dbReference type="Proteomes" id="UP000507470">
    <property type="component" value="Unassembled WGS sequence"/>
</dbReference>
<accession>A0A6J8F0M6</accession>
<organism evidence="1 2">
    <name type="scientific">Mytilus coruscus</name>
    <name type="common">Sea mussel</name>
    <dbReference type="NCBI Taxonomy" id="42192"/>
    <lineage>
        <taxon>Eukaryota</taxon>
        <taxon>Metazoa</taxon>
        <taxon>Spiralia</taxon>
        <taxon>Lophotrochozoa</taxon>
        <taxon>Mollusca</taxon>
        <taxon>Bivalvia</taxon>
        <taxon>Autobranchia</taxon>
        <taxon>Pteriomorphia</taxon>
        <taxon>Mytilida</taxon>
        <taxon>Mytiloidea</taxon>
        <taxon>Mytilidae</taxon>
        <taxon>Mytilinae</taxon>
        <taxon>Mytilus</taxon>
    </lineage>
</organism>
<proteinExistence type="predicted"/>
<dbReference type="AlphaFoldDB" id="A0A6J8F0M6"/>
<evidence type="ECO:0000313" key="1">
    <source>
        <dbReference type="EMBL" id="CAC5426277.1"/>
    </source>
</evidence>
<protein>
    <submittedName>
        <fullName evidence="1">Uncharacterized protein</fullName>
    </submittedName>
</protein>
<dbReference type="EMBL" id="CACVKT020010419">
    <property type="protein sequence ID" value="CAC5426277.1"/>
    <property type="molecule type" value="Genomic_DNA"/>
</dbReference>